<gene>
    <name evidence="1" type="ORF">ABH309_00985</name>
</gene>
<dbReference type="Proteomes" id="UP001438292">
    <property type="component" value="Unassembled WGS sequence"/>
</dbReference>
<comment type="caution">
    <text evidence="1">The sequence shown here is derived from an EMBL/GenBank/DDBJ whole genome shotgun (WGS) entry which is preliminary data.</text>
</comment>
<reference evidence="1 2" key="1">
    <citation type="submission" date="2024-05" db="EMBL/GenBank/DDBJ databases">
        <authorList>
            <person name="De Oliveira J.P."/>
            <person name="Noriler S.A."/>
            <person name="De Oliveira A.G."/>
            <person name="Sipoli D.S."/>
        </authorList>
    </citation>
    <scope>NUCLEOTIDE SEQUENCE [LARGE SCALE GENOMIC DNA]</scope>
    <source>
        <strain evidence="1 2">LABIM186</strain>
    </source>
</reference>
<evidence type="ECO:0000313" key="1">
    <source>
        <dbReference type="EMBL" id="MEO3953015.1"/>
    </source>
</evidence>
<protein>
    <submittedName>
        <fullName evidence="1">Pyocin activator PrtN family protein</fullName>
    </submittedName>
</protein>
<organism evidence="1 2">
    <name type="scientific">Chromobacterium piscinae</name>
    <dbReference type="NCBI Taxonomy" id="686831"/>
    <lineage>
        <taxon>Bacteria</taxon>
        <taxon>Pseudomonadati</taxon>
        <taxon>Pseudomonadota</taxon>
        <taxon>Betaproteobacteria</taxon>
        <taxon>Neisseriales</taxon>
        <taxon>Chromobacteriaceae</taxon>
        <taxon>Chromobacterium</taxon>
    </lineage>
</organism>
<keyword evidence="2" id="KW-1185">Reference proteome</keyword>
<sequence length="84" mass="9605">MNTTLLLMAQFEKAVIPLEEIAEQFFSLSPEKARRMAGMNQLPIPTFRLNGSQKAPICVHVDDLAKHIDQERAQAKDIWRKSQL</sequence>
<evidence type="ECO:0000313" key="2">
    <source>
        <dbReference type="Proteomes" id="UP001438292"/>
    </source>
</evidence>
<dbReference type="InterPro" id="IPR020518">
    <property type="entry name" value="Tscrpt_reg_PrtN"/>
</dbReference>
<dbReference type="RefSeq" id="WP_346196314.1">
    <property type="nucleotide sequence ID" value="NZ_JBDJHV010000065.1"/>
</dbReference>
<dbReference type="Pfam" id="PF11112">
    <property type="entry name" value="PyocinActivator"/>
    <property type="match status" value="1"/>
</dbReference>
<proteinExistence type="predicted"/>
<name>A0ABV0GZ77_9NEIS</name>
<dbReference type="EMBL" id="JBDQQU010000001">
    <property type="protein sequence ID" value="MEO3953015.1"/>
    <property type="molecule type" value="Genomic_DNA"/>
</dbReference>
<accession>A0ABV0GZ77</accession>